<dbReference type="InterPro" id="IPR037143">
    <property type="entry name" value="4-PPantetheinyl_Trfase_dom_sf"/>
</dbReference>
<dbReference type="PANTHER" id="PTHR12215">
    <property type="entry name" value="PHOSPHOPANTETHEINE TRANSFERASE"/>
    <property type="match status" value="1"/>
</dbReference>
<keyword evidence="8 11" id="KW-0460">Magnesium</keyword>
<dbReference type="HAMAP" id="MF_00101">
    <property type="entry name" value="AcpS"/>
    <property type="match status" value="1"/>
</dbReference>
<organism evidence="13 14">
    <name type="scientific">Metabacillus malikii</name>
    <dbReference type="NCBI Taxonomy" id="1504265"/>
    <lineage>
        <taxon>Bacteria</taxon>
        <taxon>Bacillati</taxon>
        <taxon>Bacillota</taxon>
        <taxon>Bacilli</taxon>
        <taxon>Bacillales</taxon>
        <taxon>Bacillaceae</taxon>
        <taxon>Metabacillus</taxon>
    </lineage>
</organism>
<evidence type="ECO:0000313" key="14">
    <source>
        <dbReference type="Proteomes" id="UP001234495"/>
    </source>
</evidence>
<comment type="similarity">
    <text evidence="11">Belongs to the P-Pant transferase superfamily. AcpS family.</text>
</comment>
<comment type="caution">
    <text evidence="13">The sequence shown here is derived from an EMBL/GenBank/DDBJ whole genome shotgun (WGS) entry which is preliminary data.</text>
</comment>
<keyword evidence="4 11" id="KW-0444">Lipid biosynthesis</keyword>
<evidence type="ECO:0000256" key="10">
    <source>
        <dbReference type="ARBA" id="ARBA00023160"/>
    </source>
</evidence>
<comment type="catalytic activity">
    <reaction evidence="11">
        <text>apo-[ACP] + CoA = holo-[ACP] + adenosine 3',5'-bisphosphate + H(+)</text>
        <dbReference type="Rhea" id="RHEA:12068"/>
        <dbReference type="Rhea" id="RHEA-COMP:9685"/>
        <dbReference type="Rhea" id="RHEA-COMP:9690"/>
        <dbReference type="ChEBI" id="CHEBI:15378"/>
        <dbReference type="ChEBI" id="CHEBI:29999"/>
        <dbReference type="ChEBI" id="CHEBI:57287"/>
        <dbReference type="ChEBI" id="CHEBI:58343"/>
        <dbReference type="ChEBI" id="CHEBI:64479"/>
        <dbReference type="EC" id="2.7.8.7"/>
    </reaction>
</comment>
<sequence>MIEGIGLDIVELDRIRRIVDRQPGFIKRILTIEEIEKFITLSKERKVEFLAGRFAVKEAYSKANGTGIGVEIGFQDIEVVNDDKGKPYIRILKNNSHEMKHIHVSITHTRQYAAAQVIIESKS</sequence>
<dbReference type="InterPro" id="IPR002582">
    <property type="entry name" value="ACPS"/>
</dbReference>
<feature type="binding site" evidence="11">
    <location>
        <position position="58"/>
    </location>
    <ligand>
        <name>Mg(2+)</name>
        <dbReference type="ChEBI" id="CHEBI:18420"/>
    </ligand>
</feature>
<evidence type="ECO:0000256" key="4">
    <source>
        <dbReference type="ARBA" id="ARBA00022516"/>
    </source>
</evidence>
<comment type="cofactor">
    <cofactor evidence="1 11">
        <name>Mg(2+)</name>
        <dbReference type="ChEBI" id="CHEBI:18420"/>
    </cofactor>
</comment>
<reference evidence="13 14" key="1">
    <citation type="submission" date="2023-07" db="EMBL/GenBank/DDBJ databases">
        <title>Genomic Encyclopedia of Type Strains, Phase IV (KMG-IV): sequencing the most valuable type-strain genomes for metagenomic binning, comparative biology and taxonomic classification.</title>
        <authorList>
            <person name="Goeker M."/>
        </authorList>
    </citation>
    <scope>NUCLEOTIDE SEQUENCE [LARGE SCALE GENOMIC DNA]</scope>
    <source>
        <strain evidence="13 14">DSM 29005</strain>
    </source>
</reference>
<evidence type="ECO:0000256" key="2">
    <source>
        <dbReference type="ARBA" id="ARBA00010990"/>
    </source>
</evidence>
<feature type="binding site" evidence="11">
    <location>
        <position position="8"/>
    </location>
    <ligand>
        <name>Mg(2+)</name>
        <dbReference type="ChEBI" id="CHEBI:18420"/>
    </ligand>
</feature>
<keyword evidence="14" id="KW-1185">Reference proteome</keyword>
<gene>
    <name evidence="11" type="primary">acpS</name>
    <name evidence="13" type="ORF">J2S19_003809</name>
</gene>
<keyword evidence="9 11" id="KW-0443">Lipid metabolism</keyword>
<keyword evidence="3 11" id="KW-0963">Cytoplasm</keyword>
<dbReference type="InterPro" id="IPR008278">
    <property type="entry name" value="4-PPantetheinyl_Trfase_dom"/>
</dbReference>
<dbReference type="Proteomes" id="UP001234495">
    <property type="component" value="Unassembled WGS sequence"/>
</dbReference>
<feature type="domain" description="4'-phosphopantetheinyl transferase" evidence="12">
    <location>
        <begin position="4"/>
        <end position="115"/>
    </location>
</feature>
<dbReference type="NCBIfam" id="TIGR00516">
    <property type="entry name" value="acpS"/>
    <property type="match status" value="1"/>
</dbReference>
<comment type="similarity">
    <text evidence="2">Belongs to the P-Pant transferase superfamily. Gsp/Sfp/HetI/AcpT family.</text>
</comment>
<dbReference type="SUPFAM" id="SSF56214">
    <property type="entry name" value="4'-phosphopantetheinyl transferase"/>
    <property type="match status" value="1"/>
</dbReference>
<evidence type="ECO:0000256" key="11">
    <source>
        <dbReference type="HAMAP-Rule" id="MF_00101"/>
    </source>
</evidence>
<evidence type="ECO:0000256" key="5">
    <source>
        <dbReference type="ARBA" id="ARBA00022679"/>
    </source>
</evidence>
<dbReference type="PANTHER" id="PTHR12215:SF10">
    <property type="entry name" value="L-AMINOADIPATE-SEMIALDEHYDE DEHYDROGENASE-PHOSPHOPANTETHEINYL TRANSFERASE"/>
    <property type="match status" value="1"/>
</dbReference>
<dbReference type="RefSeq" id="WP_307344537.1">
    <property type="nucleotide sequence ID" value="NZ_JAUSUD010000021.1"/>
</dbReference>
<comment type="subcellular location">
    <subcellularLocation>
        <location evidence="11">Cytoplasm</location>
    </subcellularLocation>
</comment>
<keyword evidence="5 11" id="KW-0808">Transferase</keyword>
<dbReference type="GO" id="GO:0008897">
    <property type="term" value="F:holo-[acyl-carrier-protein] synthase activity"/>
    <property type="evidence" value="ECO:0007669"/>
    <property type="project" value="UniProtKB-EC"/>
</dbReference>
<evidence type="ECO:0000259" key="12">
    <source>
        <dbReference type="Pfam" id="PF01648"/>
    </source>
</evidence>
<dbReference type="Pfam" id="PF01648">
    <property type="entry name" value="ACPS"/>
    <property type="match status" value="1"/>
</dbReference>
<dbReference type="InterPro" id="IPR004568">
    <property type="entry name" value="Ppantetheine-prot_Trfase_dom"/>
</dbReference>
<comment type="function">
    <text evidence="11">Transfers the 4'-phosphopantetheine moiety from coenzyme A to a Ser of acyl-carrier-protein.</text>
</comment>
<dbReference type="InterPro" id="IPR050559">
    <property type="entry name" value="P-Pant_transferase_sf"/>
</dbReference>
<name>A0ABT9ZJN0_9BACI</name>
<evidence type="ECO:0000256" key="1">
    <source>
        <dbReference type="ARBA" id="ARBA00001946"/>
    </source>
</evidence>
<dbReference type="Gene3D" id="3.90.470.20">
    <property type="entry name" value="4'-phosphopantetheinyl transferase domain"/>
    <property type="match status" value="1"/>
</dbReference>
<accession>A0ABT9ZJN0</accession>
<keyword evidence="10 11" id="KW-0275">Fatty acid biosynthesis</keyword>
<proteinExistence type="inferred from homology"/>
<protein>
    <recommendedName>
        <fullName evidence="11">Holo-[acyl-carrier-protein] synthase</fullName>
        <shortName evidence="11">Holo-ACP synthase</shortName>
        <ecNumber evidence="11">2.7.8.7</ecNumber>
    </recommendedName>
    <alternativeName>
        <fullName evidence="11">4'-phosphopantetheinyl transferase AcpS</fullName>
    </alternativeName>
</protein>
<dbReference type="EC" id="2.7.8.7" evidence="11"/>
<evidence type="ECO:0000313" key="13">
    <source>
        <dbReference type="EMBL" id="MDQ0232498.1"/>
    </source>
</evidence>
<keyword evidence="6 11" id="KW-0479">Metal-binding</keyword>
<dbReference type="NCBIfam" id="TIGR00556">
    <property type="entry name" value="pantethn_trn"/>
    <property type="match status" value="1"/>
</dbReference>
<evidence type="ECO:0000256" key="6">
    <source>
        <dbReference type="ARBA" id="ARBA00022723"/>
    </source>
</evidence>
<keyword evidence="7 11" id="KW-0276">Fatty acid metabolism</keyword>
<evidence type="ECO:0000256" key="8">
    <source>
        <dbReference type="ARBA" id="ARBA00022842"/>
    </source>
</evidence>
<evidence type="ECO:0000256" key="3">
    <source>
        <dbReference type="ARBA" id="ARBA00022490"/>
    </source>
</evidence>
<evidence type="ECO:0000256" key="9">
    <source>
        <dbReference type="ARBA" id="ARBA00023098"/>
    </source>
</evidence>
<dbReference type="EMBL" id="JAUSUD010000021">
    <property type="protein sequence ID" value="MDQ0232498.1"/>
    <property type="molecule type" value="Genomic_DNA"/>
</dbReference>
<evidence type="ECO:0000256" key="7">
    <source>
        <dbReference type="ARBA" id="ARBA00022832"/>
    </source>
</evidence>